<dbReference type="PANTHER" id="PTHR32305:SF15">
    <property type="entry name" value="PROTEIN RHSA-RELATED"/>
    <property type="match status" value="1"/>
</dbReference>
<accession>A0A3S3S3F0</accession>
<dbReference type="EMBL" id="RJLM01000001">
    <property type="protein sequence ID" value="RWX57241.1"/>
    <property type="molecule type" value="Genomic_DNA"/>
</dbReference>
<dbReference type="Gene3D" id="2.30.110.50">
    <property type="match status" value="1"/>
</dbReference>
<dbReference type="AlphaFoldDB" id="A0A3S3S3F0"/>
<dbReference type="InterPro" id="IPR017847">
    <property type="entry name" value="T6SS_RhsGE_Vgr_subset"/>
</dbReference>
<organism evidence="6 7">
    <name type="scientific">Photobacterium chitinilyticum</name>
    <dbReference type="NCBI Taxonomy" id="2485123"/>
    <lineage>
        <taxon>Bacteria</taxon>
        <taxon>Pseudomonadati</taxon>
        <taxon>Pseudomonadota</taxon>
        <taxon>Gammaproteobacteria</taxon>
        <taxon>Vibrionales</taxon>
        <taxon>Vibrionaceae</taxon>
        <taxon>Photobacterium</taxon>
    </lineage>
</organism>
<feature type="domain" description="Gp5/Type VI secretion system Vgr protein OB-fold" evidence="4">
    <location>
        <begin position="395"/>
        <end position="461"/>
    </location>
</feature>
<comment type="subcellular location">
    <subcellularLocation>
        <location evidence="1">Secreted</location>
    </subcellularLocation>
</comment>
<keyword evidence="3" id="KW-0964">Secreted</keyword>
<evidence type="ECO:0000256" key="2">
    <source>
        <dbReference type="ARBA" id="ARBA00005558"/>
    </source>
</evidence>
<comment type="similarity">
    <text evidence="2">Belongs to the VgrG protein family.</text>
</comment>
<gene>
    <name evidence="6" type="primary">tssI</name>
    <name evidence="6" type="ORF">EDI28_04200</name>
</gene>
<dbReference type="SUPFAM" id="SSF69255">
    <property type="entry name" value="gp5 N-terminal domain-like"/>
    <property type="match status" value="1"/>
</dbReference>
<dbReference type="InterPro" id="IPR006531">
    <property type="entry name" value="Gp5/Vgr_OB"/>
</dbReference>
<dbReference type="InterPro" id="IPR054030">
    <property type="entry name" value="Gp5_Vgr_C"/>
</dbReference>
<dbReference type="Gene3D" id="4.10.220.110">
    <property type="match status" value="1"/>
</dbReference>
<feature type="domain" description="Gp5/Type VI secretion system Vgr C-terminal trimerisation" evidence="5">
    <location>
        <begin position="478"/>
        <end position="578"/>
    </location>
</feature>
<dbReference type="NCBIfam" id="TIGR03361">
    <property type="entry name" value="VI_Rhs_Vgr"/>
    <property type="match status" value="1"/>
</dbReference>
<proteinExistence type="inferred from homology"/>
<evidence type="ECO:0000313" key="6">
    <source>
        <dbReference type="EMBL" id="RWX57241.1"/>
    </source>
</evidence>
<dbReference type="Pfam" id="PF04717">
    <property type="entry name" value="Phage_base_V"/>
    <property type="match status" value="1"/>
</dbReference>
<dbReference type="InterPro" id="IPR006533">
    <property type="entry name" value="T6SS_Vgr_RhsGE"/>
</dbReference>
<dbReference type="OrthoDB" id="9762420at2"/>
<name>A0A3S3S3F0_9GAMM</name>
<dbReference type="Pfam" id="PF05954">
    <property type="entry name" value="Phage_GPD"/>
    <property type="match status" value="1"/>
</dbReference>
<evidence type="ECO:0000259" key="4">
    <source>
        <dbReference type="Pfam" id="PF04717"/>
    </source>
</evidence>
<evidence type="ECO:0000313" key="7">
    <source>
        <dbReference type="Proteomes" id="UP000287563"/>
    </source>
</evidence>
<comment type="caution">
    <text evidence="6">The sequence shown here is derived from an EMBL/GenBank/DDBJ whole genome shotgun (WGS) entry which is preliminary data.</text>
</comment>
<dbReference type="InterPro" id="IPR037026">
    <property type="entry name" value="Vgr_OB-fold_dom_sf"/>
</dbReference>
<dbReference type="Pfam" id="PF22178">
    <property type="entry name" value="Gp5_trimer_C"/>
    <property type="match status" value="1"/>
</dbReference>
<dbReference type="InterPro" id="IPR050708">
    <property type="entry name" value="T6SS_VgrG/RHS"/>
</dbReference>
<dbReference type="Gene3D" id="3.55.50.10">
    <property type="entry name" value="Baseplate protein-like domains"/>
    <property type="match status" value="1"/>
</dbReference>
<evidence type="ECO:0000256" key="3">
    <source>
        <dbReference type="ARBA" id="ARBA00022525"/>
    </source>
</evidence>
<dbReference type="RefSeq" id="WP_128782549.1">
    <property type="nucleotide sequence ID" value="NZ_JAKJSG010000073.1"/>
</dbReference>
<protein>
    <submittedName>
        <fullName evidence="6">Type VI secretion system tip protein VgrG</fullName>
    </submittedName>
</protein>
<dbReference type="GO" id="GO:0005576">
    <property type="term" value="C:extracellular region"/>
    <property type="evidence" value="ECO:0007669"/>
    <property type="project" value="UniProtKB-SubCell"/>
</dbReference>
<dbReference type="Proteomes" id="UP000287563">
    <property type="component" value="Unassembled WGS sequence"/>
</dbReference>
<evidence type="ECO:0000256" key="1">
    <source>
        <dbReference type="ARBA" id="ARBA00004613"/>
    </source>
</evidence>
<dbReference type="PANTHER" id="PTHR32305">
    <property type="match status" value="1"/>
</dbReference>
<dbReference type="Gene3D" id="2.40.50.230">
    <property type="entry name" value="Gp5 N-terminal domain"/>
    <property type="match status" value="1"/>
</dbReference>
<reference evidence="6 7" key="1">
    <citation type="submission" date="2018-11" db="EMBL/GenBank/DDBJ databases">
        <title>Photobacterium sp. BEI247 sp. nov., a marine bacterium isolated from Yongle Blue Hole in the South China Sea.</title>
        <authorList>
            <person name="Wang X."/>
        </authorList>
    </citation>
    <scope>NUCLEOTIDE SEQUENCE [LARGE SCALE GENOMIC DNA]</scope>
    <source>
        <strain evidence="7">BEI247</strain>
    </source>
</reference>
<sequence>MEKATQDKNILRIDTPLGKDVLHITKAEIQEGISTLFSTQAYVYTNGQLIDAKNIIGKSVTITLLYNLSGSVSERFFNGYVTAIRSTGSRMPSVAEGDKYQDYILDISPSFSFLSQRSNCRIFQQLNVEDIVKTILSEHGVKIQSELQKTYPVYDYKVQYHESDLAFVNRLLEQEGIFYFFKHDKTNHYLVLADDITAYRECAENQVAYTTGSLSEAHIHAWSGGLEVTPGSSVKLGYDFITPTDKLSGEHADAGLVTQQSALEVFEYQAGSEFNSRAQDIANASLESLQRDTELCSGASNCRSFSAGQFFTFKSHEDSRLEGKSFLITQTNMEVAITNQTGSSKSAYQTILNQFSCVPKETLYRPVQLTPKPRIYGAQTACVTGDDGDEIYIDRYGRVKVLFHWDREGVSDSTSSCWIRVAQNWAGNRWGAFFFPRVGQEVLVEFLDGDPDQPIISGALYNGDQMPPYDLPGQKTQSGVKTRSTKEATEDNFNEIRFDDDKGNELLSIHAEKDHHLMVENDYQQLIENDCRQTVNNDKQLLVENDYRQTIKNNYQFVVENNSQQTIKNDHQITVENNCNQTVTNDYTLKVDNNLQAKIAKELVINAGKEIVLKAGGASITLSSDGSVNIKGSSIKVNGSTIALKAGSIALN</sequence>
<dbReference type="NCBIfam" id="TIGR01646">
    <property type="entry name" value="vgr_GE"/>
    <property type="match status" value="1"/>
</dbReference>
<dbReference type="SUPFAM" id="SSF69349">
    <property type="entry name" value="Phage fibre proteins"/>
    <property type="match status" value="1"/>
</dbReference>
<keyword evidence="7" id="KW-1185">Reference proteome</keyword>
<evidence type="ECO:0000259" key="5">
    <source>
        <dbReference type="Pfam" id="PF22178"/>
    </source>
</evidence>
<dbReference type="SUPFAM" id="SSF69279">
    <property type="entry name" value="Phage tail proteins"/>
    <property type="match status" value="2"/>
</dbReference>